<evidence type="ECO:0000313" key="1">
    <source>
        <dbReference type="EMBL" id="MEC5343023.1"/>
    </source>
</evidence>
<accession>A0ABU6JQQ4</accession>
<gene>
    <name evidence="1" type="ORF">VSX58_10520</name>
</gene>
<dbReference type="EMBL" id="JAYWTM010000007">
    <property type="protein sequence ID" value="MEC5343023.1"/>
    <property type="molecule type" value="Genomic_DNA"/>
</dbReference>
<evidence type="ECO:0000313" key="2">
    <source>
        <dbReference type="Proteomes" id="UP001309705"/>
    </source>
</evidence>
<keyword evidence="2" id="KW-1185">Reference proteome</keyword>
<dbReference type="InterPro" id="IPR019027">
    <property type="entry name" value="Pilus_biogenesis_CpaD-related"/>
</dbReference>
<keyword evidence="1" id="KW-0449">Lipoprotein</keyword>
<organism evidence="1 2">
    <name type="scientific">Brenneria populi</name>
    <dbReference type="NCBI Taxonomy" id="1505588"/>
    <lineage>
        <taxon>Bacteria</taxon>
        <taxon>Pseudomonadati</taxon>
        <taxon>Pseudomonadota</taxon>
        <taxon>Gammaproteobacteria</taxon>
        <taxon>Enterobacterales</taxon>
        <taxon>Pectobacteriaceae</taxon>
        <taxon>Brenneria</taxon>
    </lineage>
</organism>
<protein>
    <submittedName>
        <fullName evidence="1">CpaD family pilus assembly lipoprotein</fullName>
    </submittedName>
</protein>
<sequence>MMVVFSGLRRYRVLLFICGAIGVLTGCSSWQRDDDGMPDVSSIQLQQRGKEWVAVPPDCRSMLQPKRDWRDNDRWRIAFGCATYTNLAVSLARPQDLAAPQAYSGMQADAAALSVTRYRENKVEPLRETESTAETSD</sequence>
<name>A0ABU6JQQ4_9GAMM</name>
<dbReference type="Pfam" id="PF09476">
    <property type="entry name" value="Pilus_CpaD"/>
    <property type="match status" value="1"/>
</dbReference>
<comment type="caution">
    <text evidence="1">The sequence shown here is derived from an EMBL/GenBank/DDBJ whole genome shotgun (WGS) entry which is preliminary data.</text>
</comment>
<proteinExistence type="predicted"/>
<reference evidence="1 2" key="1">
    <citation type="journal article" date="2017" name="Int. J. Syst. Evol. Microbiol.">
        <title>Brenneria populi subsp. brevivirga subsp. nov. isolated from symptomatic bark of Populus x euramericana canker, and description of Brenneria populi subsp. populi subsp. nov.</title>
        <authorList>
            <person name="Zheng M.H."/>
            <person name="Piao C.G."/>
            <person name="Xue H."/>
            <person name="Guo M.W."/>
            <person name="Li Y."/>
        </authorList>
    </citation>
    <scope>NUCLEOTIDE SEQUENCE [LARGE SCALE GENOMIC DNA]</scope>
    <source>
        <strain evidence="1 2">D9-5</strain>
    </source>
</reference>
<dbReference type="Proteomes" id="UP001309705">
    <property type="component" value="Unassembled WGS sequence"/>
</dbReference>
<dbReference type="RefSeq" id="WP_327618012.1">
    <property type="nucleotide sequence ID" value="NZ_JAYWTM010000007.1"/>
</dbReference>